<dbReference type="Pfam" id="PF00535">
    <property type="entry name" value="Glycos_transf_2"/>
    <property type="match status" value="1"/>
</dbReference>
<dbReference type="InterPro" id="IPR029044">
    <property type="entry name" value="Nucleotide-diphossugar_trans"/>
</dbReference>
<gene>
    <name evidence="2" type="ORF">A2817_02190</name>
</gene>
<evidence type="ECO:0000313" key="3">
    <source>
        <dbReference type="Proteomes" id="UP000177594"/>
    </source>
</evidence>
<dbReference type="EMBL" id="MGIZ01000003">
    <property type="protein sequence ID" value="OGN00096.1"/>
    <property type="molecule type" value="Genomic_DNA"/>
</dbReference>
<dbReference type="Proteomes" id="UP000177594">
    <property type="component" value="Unassembled WGS sequence"/>
</dbReference>
<comment type="caution">
    <text evidence="2">The sequence shown here is derived from an EMBL/GenBank/DDBJ whole genome shotgun (WGS) entry which is preliminary data.</text>
</comment>
<dbReference type="PANTHER" id="PTHR43179:SF7">
    <property type="entry name" value="RHAMNOSYLTRANSFERASE WBBL"/>
    <property type="match status" value="1"/>
</dbReference>
<dbReference type="Gene3D" id="3.90.550.10">
    <property type="entry name" value="Spore Coat Polysaccharide Biosynthesis Protein SpsA, Chain A"/>
    <property type="match status" value="1"/>
</dbReference>
<reference evidence="2 3" key="1">
    <citation type="journal article" date="2016" name="Nat. Commun.">
        <title>Thousands of microbial genomes shed light on interconnected biogeochemical processes in an aquifer system.</title>
        <authorList>
            <person name="Anantharaman K."/>
            <person name="Brown C.T."/>
            <person name="Hug L.A."/>
            <person name="Sharon I."/>
            <person name="Castelle C.J."/>
            <person name="Probst A.J."/>
            <person name="Thomas B.C."/>
            <person name="Singh A."/>
            <person name="Wilkins M.J."/>
            <person name="Karaoz U."/>
            <person name="Brodie E.L."/>
            <person name="Williams K.H."/>
            <person name="Hubbard S.S."/>
            <person name="Banfield J.F."/>
        </authorList>
    </citation>
    <scope>NUCLEOTIDE SEQUENCE [LARGE SCALE GENOMIC DNA]</scope>
</reference>
<name>A0A1F8EJ99_9BACT</name>
<accession>A0A1F8EJ99</accession>
<protein>
    <recommendedName>
        <fullName evidence="1">Glycosyltransferase 2-like domain-containing protein</fullName>
    </recommendedName>
</protein>
<dbReference type="InterPro" id="IPR001173">
    <property type="entry name" value="Glyco_trans_2-like"/>
</dbReference>
<proteinExistence type="predicted"/>
<evidence type="ECO:0000313" key="2">
    <source>
        <dbReference type="EMBL" id="OGN00096.1"/>
    </source>
</evidence>
<dbReference type="PANTHER" id="PTHR43179">
    <property type="entry name" value="RHAMNOSYLTRANSFERASE WBBL"/>
    <property type="match status" value="1"/>
</dbReference>
<evidence type="ECO:0000259" key="1">
    <source>
        <dbReference type="Pfam" id="PF00535"/>
    </source>
</evidence>
<feature type="domain" description="Glycosyltransferase 2-like" evidence="1">
    <location>
        <begin position="2"/>
        <end position="113"/>
    </location>
</feature>
<dbReference type="SUPFAM" id="SSF53448">
    <property type="entry name" value="Nucleotide-diphospho-sugar transferases"/>
    <property type="match status" value="1"/>
</dbReference>
<organism evidence="2 3">
    <name type="scientific">Candidatus Yanofskybacteria bacterium RIFCSPHIGHO2_01_FULL_39_8b</name>
    <dbReference type="NCBI Taxonomy" id="1802659"/>
    <lineage>
        <taxon>Bacteria</taxon>
        <taxon>Candidatus Yanofskyibacteriota</taxon>
    </lineage>
</organism>
<sequence>MCLKSLHNTLDSNFRREILVVDISSSIETRNVISEFSATKLLCFKDNIGYTRGVNEGINASNGEVVLIINPDIIPTRGAIEKMTDYIMSDEEIGLLGPKLLNFDGSVQNSFFRFFGPLTIIYRRTFLGSLPWAKKEINRFLMTDKNKTDKFEVDWLMGSALMSTKKAIKTSGLMDKNLFLYLSEVDWAKRFWENGYKIVYFPEAKMYHYHRRGSRGRYDALDIIKKETRWHIMDAFRYFRKHGIKPKSFI</sequence>
<dbReference type="AlphaFoldDB" id="A0A1F8EJ99"/>